<comment type="caution">
    <text evidence="1">The sequence shown here is derived from an EMBL/GenBank/DDBJ whole genome shotgun (WGS) entry which is preliminary data.</text>
</comment>
<accession>X1CYY6</accession>
<proteinExistence type="predicted"/>
<dbReference type="EMBL" id="BART01025466">
    <property type="protein sequence ID" value="GAH01245.1"/>
    <property type="molecule type" value="Genomic_DNA"/>
</dbReference>
<organism evidence="1">
    <name type="scientific">marine sediment metagenome</name>
    <dbReference type="NCBI Taxonomy" id="412755"/>
    <lineage>
        <taxon>unclassified sequences</taxon>
        <taxon>metagenomes</taxon>
        <taxon>ecological metagenomes</taxon>
    </lineage>
</organism>
<dbReference type="Gene3D" id="3.90.1150.10">
    <property type="entry name" value="Aspartate Aminotransferase, domain 1"/>
    <property type="match status" value="1"/>
</dbReference>
<sequence length="48" mass="5658">MRLMTNEWIERGNKVIMNTYSQFPIALEKGNGVYLWDTDGKKYLDFVA</sequence>
<dbReference type="InterPro" id="IPR015424">
    <property type="entry name" value="PyrdxlP-dep_Trfase"/>
</dbReference>
<evidence type="ECO:0000313" key="1">
    <source>
        <dbReference type="EMBL" id="GAH01245.1"/>
    </source>
</evidence>
<dbReference type="InterPro" id="IPR015422">
    <property type="entry name" value="PyrdxlP-dep_Trfase_small"/>
</dbReference>
<name>X1CYY6_9ZZZZ</name>
<dbReference type="AlphaFoldDB" id="X1CYY6"/>
<gene>
    <name evidence="1" type="ORF">S01H4_45706</name>
</gene>
<reference evidence="1" key="1">
    <citation type="journal article" date="2014" name="Front. Microbiol.">
        <title>High frequency of phylogenetically diverse reductive dehalogenase-homologous genes in deep subseafloor sedimentary metagenomes.</title>
        <authorList>
            <person name="Kawai M."/>
            <person name="Futagami T."/>
            <person name="Toyoda A."/>
            <person name="Takaki Y."/>
            <person name="Nishi S."/>
            <person name="Hori S."/>
            <person name="Arai W."/>
            <person name="Tsubouchi T."/>
            <person name="Morono Y."/>
            <person name="Uchiyama I."/>
            <person name="Ito T."/>
            <person name="Fujiyama A."/>
            <person name="Inagaki F."/>
            <person name="Takami H."/>
        </authorList>
    </citation>
    <scope>NUCLEOTIDE SEQUENCE</scope>
    <source>
        <strain evidence="1">Expedition CK06-06</strain>
    </source>
</reference>
<evidence type="ECO:0008006" key="2">
    <source>
        <dbReference type="Google" id="ProtNLM"/>
    </source>
</evidence>
<feature type="non-terminal residue" evidence="1">
    <location>
        <position position="48"/>
    </location>
</feature>
<dbReference type="SUPFAM" id="SSF53383">
    <property type="entry name" value="PLP-dependent transferases"/>
    <property type="match status" value="1"/>
</dbReference>
<protein>
    <recommendedName>
        <fullName evidence="2">Aspartate aminotransferase family protein</fullName>
    </recommendedName>
</protein>